<dbReference type="InterPro" id="IPR036097">
    <property type="entry name" value="HisK_dim/P_sf"/>
</dbReference>
<keyword evidence="14" id="KW-1185">Reference proteome</keyword>
<evidence type="ECO:0000256" key="5">
    <source>
        <dbReference type="ARBA" id="ARBA00022679"/>
    </source>
</evidence>
<evidence type="ECO:0000256" key="8">
    <source>
        <dbReference type="PROSITE-ProRule" id="PRU00169"/>
    </source>
</evidence>
<evidence type="ECO:0000313" key="13">
    <source>
        <dbReference type="EMBL" id="GAK49530.1"/>
    </source>
</evidence>
<keyword evidence="4 8" id="KW-0597">Phosphoprotein</keyword>
<dbReference type="PANTHER" id="PTHR45339:SF1">
    <property type="entry name" value="HYBRID SIGNAL TRANSDUCTION HISTIDINE KINASE J"/>
    <property type="match status" value="1"/>
</dbReference>
<dbReference type="Gene3D" id="3.30.565.10">
    <property type="entry name" value="Histidine kinase-like ATPase, C-terminal domain"/>
    <property type="match status" value="1"/>
</dbReference>
<dbReference type="PANTHER" id="PTHR45339">
    <property type="entry name" value="HYBRID SIGNAL TRANSDUCTION HISTIDINE KINASE J"/>
    <property type="match status" value="1"/>
</dbReference>
<dbReference type="InterPro" id="IPR003594">
    <property type="entry name" value="HATPase_dom"/>
</dbReference>
<dbReference type="InterPro" id="IPR011006">
    <property type="entry name" value="CheY-like_superfamily"/>
</dbReference>
<evidence type="ECO:0000256" key="7">
    <source>
        <dbReference type="ARBA" id="ARBA00023012"/>
    </source>
</evidence>
<keyword evidence="7" id="KW-0902">Two-component regulatory system</keyword>
<keyword evidence="9" id="KW-0812">Transmembrane</keyword>
<feature type="domain" description="Response regulatory" evidence="11">
    <location>
        <begin position="643"/>
        <end position="765"/>
    </location>
</feature>
<comment type="subcellular location">
    <subcellularLocation>
        <location evidence="2">Membrane</location>
    </subcellularLocation>
</comment>
<dbReference type="Gene3D" id="3.40.50.2300">
    <property type="match status" value="1"/>
</dbReference>
<dbReference type="PROSITE" id="PS50109">
    <property type="entry name" value="HIS_KIN"/>
    <property type="match status" value="1"/>
</dbReference>
<evidence type="ECO:0000259" key="10">
    <source>
        <dbReference type="PROSITE" id="PS50109"/>
    </source>
</evidence>
<keyword evidence="9" id="KW-1133">Transmembrane helix</keyword>
<evidence type="ECO:0000313" key="14">
    <source>
        <dbReference type="Proteomes" id="UP000030700"/>
    </source>
</evidence>
<dbReference type="AlphaFoldDB" id="A0A0S6VQP0"/>
<reference evidence="13" key="1">
    <citation type="journal article" date="2015" name="PeerJ">
        <title>First genomic representation of candidate bacterial phylum KSB3 points to enhanced environmental sensing as a trigger of wastewater bulking.</title>
        <authorList>
            <person name="Sekiguchi Y."/>
            <person name="Ohashi A."/>
            <person name="Parks D.H."/>
            <person name="Yamauchi T."/>
            <person name="Tyson G.W."/>
            <person name="Hugenholtz P."/>
        </authorList>
    </citation>
    <scope>NUCLEOTIDE SEQUENCE [LARGE SCALE GENOMIC DNA]</scope>
</reference>
<sequence length="863" mass="96173">MTVGLIILIVSVLTAAIVLNAANILTTAMERELSQHVTQGIAVFTTFLEWQQVNLELWNAQPIVNVFFNSPALATLSRPGLEAYFKQAKANAPWIANIWLIDHERIIYDHANVLDAPFTRTRLPGDLMAQIMLITPFMMNLKQVMPDQEQWVLVLPHQFSKDGVIQEGKYLVLTLDANQMNVHLFRSREIGHQGFLTYLGETPEGTLIIPEQRRNTNEQADYAQVSPQWQRLADIPDRYHSIFLAHQALPNMPITVLGVASRNDIQQPIRELIRTSIWLGGIILCVGLAGALLFSEKLTNPLRTLTGIVSSITRDNLSGQVLLEQSGLFRQQNELGVFARTFAMMLATIQEYTAHLEEKVVQRTQELARAKDVAEAAQKTAEHANQAKSAFLANMGHELRSPLNAILGFAQVMSRSQTLPPEHREHLAIISRSGDHLLLVINQILDLAKIEAGRITADIADLDLPRLLDEVYNLFSLRAEQKGLQFVFCLSPNAPRRIRSDAVKLRQVLINLLNNALKFTQKGSVITRVSMFSDGEASDRASLYFEIEDTGPGIAPEELAQIFEPFVQTTAGRQAREGTGLGLPISRKFAQLLDGDITVKSEPGVGSIFAFTISCEVCASADAPPEATLRRVVALEPGQPSYRILIADDSPDNRGVLIALLRPLGFDLREATDGQETFDLWRKWQPQIILLDMRLPVIDGYETVQKIRAEEMRQVSSAGGRCGIIALKASAFEEERAAVLAAGCDEFVRKPFKEEEIFALLQKRLGLRYIYDEKTGKSQPPAAGTFLLDADALAELPDHMLKRLFQAVSQADVELTQTIIEQIRLQNAPLADVLIELVENYRFDLLLTVAQQTVAMRNNANCH</sequence>
<dbReference type="InterPro" id="IPR004358">
    <property type="entry name" value="Sig_transdc_His_kin-like_C"/>
</dbReference>
<evidence type="ECO:0000256" key="9">
    <source>
        <dbReference type="SAM" id="Phobius"/>
    </source>
</evidence>
<dbReference type="EC" id="2.7.13.3" evidence="3"/>
<dbReference type="SMART" id="SM00388">
    <property type="entry name" value="HisKA"/>
    <property type="match status" value="1"/>
</dbReference>
<dbReference type="PRINTS" id="PR00344">
    <property type="entry name" value="BCTRLSENSOR"/>
</dbReference>
<gene>
    <name evidence="13" type="ORF">U14_00752</name>
</gene>
<dbReference type="STRING" id="1499966.U14_00752"/>
<proteinExistence type="predicted"/>
<evidence type="ECO:0000256" key="3">
    <source>
        <dbReference type="ARBA" id="ARBA00012438"/>
    </source>
</evidence>
<dbReference type="HOGENOM" id="CLU_331696_0_0_0"/>
<keyword evidence="5" id="KW-0808">Transferase</keyword>
<feature type="transmembrane region" description="Helical" evidence="9">
    <location>
        <begin position="272"/>
        <end position="294"/>
    </location>
</feature>
<feature type="domain" description="HAMP" evidence="12">
    <location>
        <begin position="296"/>
        <end position="354"/>
    </location>
</feature>
<keyword evidence="6 13" id="KW-0418">Kinase</keyword>
<dbReference type="SUPFAM" id="SSF52172">
    <property type="entry name" value="CheY-like"/>
    <property type="match status" value="1"/>
</dbReference>
<protein>
    <recommendedName>
        <fullName evidence="3">histidine kinase</fullName>
        <ecNumber evidence="3">2.7.13.3</ecNumber>
    </recommendedName>
</protein>
<evidence type="ECO:0000259" key="12">
    <source>
        <dbReference type="PROSITE" id="PS50885"/>
    </source>
</evidence>
<evidence type="ECO:0000256" key="4">
    <source>
        <dbReference type="ARBA" id="ARBA00022553"/>
    </source>
</evidence>
<dbReference type="GO" id="GO:0016020">
    <property type="term" value="C:membrane"/>
    <property type="evidence" value="ECO:0007669"/>
    <property type="project" value="UniProtKB-SubCell"/>
</dbReference>
<dbReference type="SUPFAM" id="SSF55874">
    <property type="entry name" value="ATPase domain of HSP90 chaperone/DNA topoisomerase II/histidine kinase"/>
    <property type="match status" value="1"/>
</dbReference>
<evidence type="ECO:0000256" key="2">
    <source>
        <dbReference type="ARBA" id="ARBA00004370"/>
    </source>
</evidence>
<dbReference type="Pfam" id="PF00072">
    <property type="entry name" value="Response_reg"/>
    <property type="match status" value="1"/>
</dbReference>
<dbReference type="Pfam" id="PF00512">
    <property type="entry name" value="HisKA"/>
    <property type="match status" value="1"/>
</dbReference>
<dbReference type="SUPFAM" id="SSF47384">
    <property type="entry name" value="Homodimeric domain of signal transducing histidine kinase"/>
    <property type="match status" value="1"/>
</dbReference>
<feature type="domain" description="Histidine kinase" evidence="10">
    <location>
        <begin position="394"/>
        <end position="617"/>
    </location>
</feature>
<keyword evidence="9" id="KW-0472">Membrane</keyword>
<dbReference type="SMART" id="SM00448">
    <property type="entry name" value="REC"/>
    <property type="match status" value="1"/>
</dbReference>
<dbReference type="InterPro" id="IPR003661">
    <property type="entry name" value="HisK_dim/P_dom"/>
</dbReference>
<evidence type="ECO:0000256" key="6">
    <source>
        <dbReference type="ARBA" id="ARBA00022777"/>
    </source>
</evidence>
<evidence type="ECO:0000256" key="1">
    <source>
        <dbReference type="ARBA" id="ARBA00000085"/>
    </source>
</evidence>
<organism evidence="13">
    <name type="scientific">Candidatus Moduliflexus flocculans</name>
    <dbReference type="NCBI Taxonomy" id="1499966"/>
    <lineage>
        <taxon>Bacteria</taxon>
        <taxon>Candidatus Moduliflexota</taxon>
        <taxon>Candidatus Moduliflexia</taxon>
        <taxon>Candidatus Moduliflexales</taxon>
        <taxon>Candidatus Moduliflexaceae</taxon>
    </lineage>
</organism>
<dbReference type="CDD" id="cd17546">
    <property type="entry name" value="REC_hyHK_CKI1_RcsC-like"/>
    <property type="match status" value="1"/>
</dbReference>
<dbReference type="InterPro" id="IPR005467">
    <property type="entry name" value="His_kinase_dom"/>
</dbReference>
<name>A0A0S6VQP0_9BACT</name>
<dbReference type="SMART" id="SM00387">
    <property type="entry name" value="HATPase_c"/>
    <property type="match status" value="1"/>
</dbReference>
<dbReference type="InterPro" id="IPR001789">
    <property type="entry name" value="Sig_transdc_resp-reg_receiver"/>
</dbReference>
<dbReference type="Gene3D" id="1.10.287.130">
    <property type="match status" value="1"/>
</dbReference>
<dbReference type="PROSITE" id="PS50110">
    <property type="entry name" value="RESPONSE_REGULATORY"/>
    <property type="match status" value="1"/>
</dbReference>
<dbReference type="EMBL" id="DF820455">
    <property type="protein sequence ID" value="GAK49530.1"/>
    <property type="molecule type" value="Genomic_DNA"/>
</dbReference>
<dbReference type="Gene3D" id="6.10.340.10">
    <property type="match status" value="1"/>
</dbReference>
<feature type="transmembrane region" description="Helical" evidence="9">
    <location>
        <begin position="6"/>
        <end position="25"/>
    </location>
</feature>
<dbReference type="InterPro" id="IPR003660">
    <property type="entry name" value="HAMP_dom"/>
</dbReference>
<dbReference type="Proteomes" id="UP000030700">
    <property type="component" value="Unassembled WGS sequence"/>
</dbReference>
<dbReference type="PROSITE" id="PS50885">
    <property type="entry name" value="HAMP"/>
    <property type="match status" value="1"/>
</dbReference>
<accession>A0A0S6VQP0</accession>
<feature type="modified residue" description="4-aspartylphosphate" evidence="8">
    <location>
        <position position="692"/>
    </location>
</feature>
<dbReference type="FunFam" id="3.30.565.10:FF:000010">
    <property type="entry name" value="Sensor histidine kinase RcsC"/>
    <property type="match status" value="1"/>
</dbReference>
<dbReference type="CDD" id="cd16922">
    <property type="entry name" value="HATPase_EvgS-ArcB-TorS-like"/>
    <property type="match status" value="1"/>
</dbReference>
<dbReference type="GO" id="GO:0000155">
    <property type="term" value="F:phosphorelay sensor kinase activity"/>
    <property type="evidence" value="ECO:0007669"/>
    <property type="project" value="InterPro"/>
</dbReference>
<evidence type="ECO:0000259" key="11">
    <source>
        <dbReference type="PROSITE" id="PS50110"/>
    </source>
</evidence>
<comment type="catalytic activity">
    <reaction evidence="1">
        <text>ATP + protein L-histidine = ADP + protein N-phospho-L-histidine.</text>
        <dbReference type="EC" id="2.7.13.3"/>
    </reaction>
</comment>
<dbReference type="CDD" id="cd00082">
    <property type="entry name" value="HisKA"/>
    <property type="match status" value="1"/>
</dbReference>
<dbReference type="InterPro" id="IPR036890">
    <property type="entry name" value="HATPase_C_sf"/>
</dbReference>
<dbReference type="Pfam" id="PF02518">
    <property type="entry name" value="HATPase_c"/>
    <property type="match status" value="1"/>
</dbReference>